<feature type="non-terminal residue" evidence="1">
    <location>
        <position position="85"/>
    </location>
</feature>
<name>A0ABN9C1J6_9NEOB</name>
<comment type="caution">
    <text evidence="1">The sequence shown here is derived from an EMBL/GenBank/DDBJ whole genome shotgun (WGS) entry which is preliminary data.</text>
</comment>
<gene>
    <name evidence="1" type="ORF">SPARVUS_LOCUS4061398</name>
</gene>
<dbReference type="EMBL" id="CATNWA010007192">
    <property type="protein sequence ID" value="CAI9553537.1"/>
    <property type="molecule type" value="Genomic_DNA"/>
</dbReference>
<protein>
    <submittedName>
        <fullName evidence="1">Uncharacterized protein</fullName>
    </submittedName>
</protein>
<feature type="non-terminal residue" evidence="1">
    <location>
        <position position="1"/>
    </location>
</feature>
<sequence length="85" mass="9109">FSEGIASESLKRANLECSKRGGAFGSSAVRALSISNSDAVWTPGPSHYVVKDRNEEPYKHHTSSVFSSGTERLSIQMGPMVGLIP</sequence>
<dbReference type="Proteomes" id="UP001162483">
    <property type="component" value="Unassembled WGS sequence"/>
</dbReference>
<reference evidence="1" key="1">
    <citation type="submission" date="2023-05" db="EMBL/GenBank/DDBJ databases">
        <authorList>
            <person name="Stuckert A."/>
        </authorList>
    </citation>
    <scope>NUCLEOTIDE SEQUENCE</scope>
</reference>
<keyword evidence="2" id="KW-1185">Reference proteome</keyword>
<accession>A0ABN9C1J6</accession>
<evidence type="ECO:0000313" key="1">
    <source>
        <dbReference type="EMBL" id="CAI9553537.1"/>
    </source>
</evidence>
<organism evidence="1 2">
    <name type="scientific">Staurois parvus</name>
    <dbReference type="NCBI Taxonomy" id="386267"/>
    <lineage>
        <taxon>Eukaryota</taxon>
        <taxon>Metazoa</taxon>
        <taxon>Chordata</taxon>
        <taxon>Craniata</taxon>
        <taxon>Vertebrata</taxon>
        <taxon>Euteleostomi</taxon>
        <taxon>Amphibia</taxon>
        <taxon>Batrachia</taxon>
        <taxon>Anura</taxon>
        <taxon>Neobatrachia</taxon>
        <taxon>Ranoidea</taxon>
        <taxon>Ranidae</taxon>
        <taxon>Staurois</taxon>
    </lineage>
</organism>
<evidence type="ECO:0000313" key="2">
    <source>
        <dbReference type="Proteomes" id="UP001162483"/>
    </source>
</evidence>
<proteinExistence type="predicted"/>